<evidence type="ECO:0000313" key="11">
    <source>
        <dbReference type="EMBL" id="ELW67345.1"/>
    </source>
</evidence>
<keyword evidence="3 8" id="KW-0378">Hydrolase</keyword>
<accession>L9KWM9</accession>
<dbReference type="InterPro" id="IPR001141">
    <property type="entry name" value="Ribosomal_eL27"/>
</dbReference>
<dbReference type="InterPro" id="IPR009003">
    <property type="entry name" value="Peptidase_S1_PA"/>
</dbReference>
<keyword evidence="12" id="KW-1185">Reference proteome</keyword>
<dbReference type="InterPro" id="IPR043504">
    <property type="entry name" value="Peptidase_S1_PA_chymotrypsin"/>
</dbReference>
<dbReference type="STRING" id="246437.L9KWM9"/>
<evidence type="ECO:0000256" key="1">
    <source>
        <dbReference type="ARBA" id="ARBA00022670"/>
    </source>
</evidence>
<dbReference type="eggNOG" id="KOG3627">
    <property type="taxonomic scope" value="Eukaryota"/>
</dbReference>
<dbReference type="InterPro" id="IPR038655">
    <property type="entry name" value="Ribosomal_eL27_sf"/>
</dbReference>
<dbReference type="Proteomes" id="UP000011518">
    <property type="component" value="Unassembled WGS sequence"/>
</dbReference>
<dbReference type="InParanoid" id="L9KWM9"/>
<keyword evidence="7" id="KW-0687">Ribonucleoprotein</keyword>
<evidence type="ECO:0000256" key="8">
    <source>
        <dbReference type="RuleBase" id="RU363034"/>
    </source>
</evidence>
<dbReference type="SUPFAM" id="SSF50494">
    <property type="entry name" value="Trypsin-like serine proteases"/>
    <property type="match status" value="1"/>
</dbReference>
<dbReference type="MEROPS" id="S01.318"/>
<dbReference type="PROSITE" id="PS50240">
    <property type="entry name" value="TRYPSIN_DOM"/>
    <property type="match status" value="1"/>
</dbReference>
<feature type="chain" id="PRO_5003999813" evidence="9">
    <location>
        <begin position="24"/>
        <end position="417"/>
    </location>
</feature>
<evidence type="ECO:0000256" key="4">
    <source>
        <dbReference type="ARBA" id="ARBA00022825"/>
    </source>
</evidence>
<proteinExistence type="predicted"/>
<evidence type="ECO:0000313" key="12">
    <source>
        <dbReference type="Proteomes" id="UP000011518"/>
    </source>
</evidence>
<evidence type="ECO:0000256" key="9">
    <source>
        <dbReference type="SAM" id="SignalP"/>
    </source>
</evidence>
<keyword evidence="6" id="KW-1015">Disulfide bond</keyword>
<name>L9KWM9_TUPCH</name>
<dbReference type="GO" id="GO:1990904">
    <property type="term" value="C:ribonucleoprotein complex"/>
    <property type="evidence" value="ECO:0007669"/>
    <property type="project" value="UniProtKB-KW"/>
</dbReference>
<evidence type="ECO:0000259" key="10">
    <source>
        <dbReference type="PROSITE" id="PS50240"/>
    </source>
</evidence>
<dbReference type="Pfam" id="PF00089">
    <property type="entry name" value="Trypsin"/>
    <property type="match status" value="1"/>
</dbReference>
<dbReference type="GO" id="GO:0003735">
    <property type="term" value="F:structural constituent of ribosome"/>
    <property type="evidence" value="ECO:0007669"/>
    <property type="project" value="InterPro"/>
</dbReference>
<dbReference type="InterPro" id="IPR041991">
    <property type="entry name" value="Ribosomal_eL27_KOW"/>
</dbReference>
<keyword evidence="4 8" id="KW-0720">Serine protease</keyword>
<dbReference type="Gene3D" id="2.40.10.10">
    <property type="entry name" value="Trypsin-like serine proteases"/>
    <property type="match status" value="1"/>
</dbReference>
<dbReference type="InterPro" id="IPR033116">
    <property type="entry name" value="TRYPSIN_SER"/>
</dbReference>
<dbReference type="PANTHER" id="PTHR24252:SF7">
    <property type="entry name" value="HYALIN"/>
    <property type="match status" value="1"/>
</dbReference>
<evidence type="ECO:0000256" key="3">
    <source>
        <dbReference type="ARBA" id="ARBA00022801"/>
    </source>
</evidence>
<keyword evidence="2 9" id="KW-0732">Signal</keyword>
<keyword evidence="1 8" id="KW-0645">Protease</keyword>
<dbReference type="PROSITE" id="PS00135">
    <property type="entry name" value="TRYPSIN_SER"/>
    <property type="match status" value="1"/>
</dbReference>
<feature type="domain" description="Peptidase S1" evidence="10">
    <location>
        <begin position="190"/>
        <end position="392"/>
    </location>
</feature>
<feature type="signal peptide" evidence="9">
    <location>
        <begin position="1"/>
        <end position="23"/>
    </location>
</feature>
<dbReference type="CDD" id="cd06090">
    <property type="entry name" value="KOW_RPL27"/>
    <property type="match status" value="1"/>
</dbReference>
<evidence type="ECO:0000256" key="2">
    <source>
        <dbReference type="ARBA" id="ARBA00022729"/>
    </source>
</evidence>
<reference evidence="12" key="2">
    <citation type="journal article" date="2013" name="Nat. Commun.">
        <title>Genome of the Chinese tree shrew.</title>
        <authorList>
            <person name="Fan Y."/>
            <person name="Huang Z.Y."/>
            <person name="Cao C.C."/>
            <person name="Chen C.S."/>
            <person name="Chen Y.X."/>
            <person name="Fan D.D."/>
            <person name="He J."/>
            <person name="Hou H.L."/>
            <person name="Hu L."/>
            <person name="Hu X.T."/>
            <person name="Jiang X.T."/>
            <person name="Lai R."/>
            <person name="Lang Y.S."/>
            <person name="Liang B."/>
            <person name="Liao S.G."/>
            <person name="Mu D."/>
            <person name="Ma Y.Y."/>
            <person name="Niu Y.Y."/>
            <person name="Sun X.Q."/>
            <person name="Xia J.Q."/>
            <person name="Xiao J."/>
            <person name="Xiong Z.Q."/>
            <person name="Xu L."/>
            <person name="Yang L."/>
            <person name="Zhang Y."/>
            <person name="Zhao W."/>
            <person name="Zhao X.D."/>
            <person name="Zheng Y.T."/>
            <person name="Zhou J.M."/>
            <person name="Zhu Y.B."/>
            <person name="Zhang G.J."/>
            <person name="Wang J."/>
            <person name="Yao Y.G."/>
        </authorList>
    </citation>
    <scope>NUCLEOTIDE SEQUENCE [LARGE SCALE GENOMIC DNA]</scope>
</reference>
<dbReference type="SMART" id="SM00020">
    <property type="entry name" value="Tryp_SPc"/>
    <property type="match status" value="1"/>
</dbReference>
<dbReference type="GO" id="GO:0006412">
    <property type="term" value="P:translation"/>
    <property type="evidence" value="ECO:0007669"/>
    <property type="project" value="InterPro"/>
</dbReference>
<dbReference type="Pfam" id="PF01777">
    <property type="entry name" value="Ribosomal_L27e"/>
    <property type="match status" value="1"/>
</dbReference>
<dbReference type="GO" id="GO:0006508">
    <property type="term" value="P:proteolysis"/>
    <property type="evidence" value="ECO:0007669"/>
    <property type="project" value="UniProtKB-KW"/>
</dbReference>
<protein>
    <submittedName>
        <fullName evidence="11">Serine protease 38</fullName>
    </submittedName>
</protein>
<dbReference type="PANTHER" id="PTHR24252">
    <property type="entry name" value="ACROSIN-RELATED"/>
    <property type="match status" value="1"/>
</dbReference>
<sequence>MGKFMKPRKVVLMLVRCYFGCKAVIVKNIDHGTSDCPYSHALVAEIDHYPCKVTAAMGKKKITKWLRIKSFVKDYNCNYLMPTVCHLHSSEGAWRKVGNVELDVKHDSDPNYTLRRIPPGETGTVVLLISTFESDYGKDAEPAHIRVGMNSHKQWPSAQIAASVHGHSKSQGVSLSAAVACGRRRVQGKIIGGSPAPEKKWPWQVSVHYAGFHVCGGSILNEYWVLSAAHCFSGNKRIEAYDIYVGLIDLSEAGNHTQWYEVNQVISHPTYRQHHPVGGDVALVQLKSRIDFSDSVLPVCLAPPNVNLTNVTCWVTGWGLISQKGDIPDELQEVQLPLIPVLLCQLLYGHPSFILKDMLCAGDIGNRKTACEGDSGGPLVCELNHIWVQIGIDMEEDMQLCNFEDGLEKEDCLTELV</sequence>
<evidence type="ECO:0000256" key="5">
    <source>
        <dbReference type="ARBA" id="ARBA00022980"/>
    </source>
</evidence>
<dbReference type="CDD" id="cd00190">
    <property type="entry name" value="Tryp_SPc"/>
    <property type="match status" value="1"/>
</dbReference>
<dbReference type="AlphaFoldDB" id="L9KWM9"/>
<dbReference type="InterPro" id="IPR018114">
    <property type="entry name" value="TRYPSIN_HIS"/>
</dbReference>
<evidence type="ECO:0000256" key="7">
    <source>
        <dbReference type="ARBA" id="ARBA00023274"/>
    </source>
</evidence>
<evidence type="ECO:0000256" key="6">
    <source>
        <dbReference type="ARBA" id="ARBA00023157"/>
    </source>
</evidence>
<dbReference type="PRINTS" id="PR00722">
    <property type="entry name" value="CHYMOTRYPSIN"/>
</dbReference>
<dbReference type="FunFam" id="2.40.10.10:FF:000024">
    <property type="entry name" value="Serine protease 53"/>
    <property type="match status" value="1"/>
</dbReference>
<gene>
    <name evidence="11" type="ORF">TREES_T100016943</name>
</gene>
<dbReference type="FunCoup" id="L9KWM9">
    <property type="interactions" value="36"/>
</dbReference>
<dbReference type="InterPro" id="IPR001314">
    <property type="entry name" value="Peptidase_S1A"/>
</dbReference>
<keyword evidence="5" id="KW-0689">Ribosomal protein</keyword>
<organism evidence="11 12">
    <name type="scientific">Tupaia chinensis</name>
    <name type="common">Chinese tree shrew</name>
    <name type="synonym">Tupaia belangeri chinensis</name>
    <dbReference type="NCBI Taxonomy" id="246437"/>
    <lineage>
        <taxon>Eukaryota</taxon>
        <taxon>Metazoa</taxon>
        <taxon>Chordata</taxon>
        <taxon>Craniata</taxon>
        <taxon>Vertebrata</taxon>
        <taxon>Euteleostomi</taxon>
        <taxon>Mammalia</taxon>
        <taxon>Eutheria</taxon>
        <taxon>Euarchontoglires</taxon>
        <taxon>Scandentia</taxon>
        <taxon>Tupaiidae</taxon>
        <taxon>Tupaia</taxon>
    </lineage>
</organism>
<dbReference type="Gene3D" id="2.30.30.770">
    <property type="match status" value="1"/>
</dbReference>
<dbReference type="EMBL" id="KB320619">
    <property type="protein sequence ID" value="ELW67345.1"/>
    <property type="molecule type" value="Genomic_DNA"/>
</dbReference>
<dbReference type="GO" id="GO:0004252">
    <property type="term" value="F:serine-type endopeptidase activity"/>
    <property type="evidence" value="ECO:0007669"/>
    <property type="project" value="InterPro"/>
</dbReference>
<dbReference type="PROSITE" id="PS00134">
    <property type="entry name" value="TRYPSIN_HIS"/>
    <property type="match status" value="1"/>
</dbReference>
<reference evidence="12" key="1">
    <citation type="submission" date="2012-07" db="EMBL/GenBank/DDBJ databases">
        <title>Genome of the Chinese tree shrew, a rising model animal genetically related to primates.</title>
        <authorList>
            <person name="Zhang G."/>
            <person name="Fan Y."/>
            <person name="Yao Y."/>
            <person name="Huang Z."/>
        </authorList>
    </citation>
    <scope>NUCLEOTIDE SEQUENCE [LARGE SCALE GENOMIC DNA]</scope>
</reference>
<dbReference type="GO" id="GO:0005840">
    <property type="term" value="C:ribosome"/>
    <property type="evidence" value="ECO:0007669"/>
    <property type="project" value="UniProtKB-KW"/>
</dbReference>
<dbReference type="InterPro" id="IPR001254">
    <property type="entry name" value="Trypsin_dom"/>
</dbReference>